<evidence type="ECO:0000313" key="9">
    <source>
        <dbReference type="EMBL" id="MFC7148082.1"/>
    </source>
</evidence>
<sequence length="292" mass="33117">MQRYGNRLFDGLNYLLLSLFVLLCIYPFYYVFIYSISDPMKVVQGVYFLPAGFELETYRSILSLPYIANSFFVSAARTVVGTALTICCCSFFAYLLTKERMLLRKTVYRLLVVTLYINAGLIPWYITMKMLNLDNSFWLYVLPTAVSGFFVILIKTYIEQLPAALEESAMIDGAGYFTLFARIVFPLSKPIVATIAVFASVGQWNTWIDNYFLVHDPGLKTLQLTLYEFLNSANAFTGMDAASITRNARSMVLTPESIKMSTTMIVTFPILVVYPVMQRYFVKGIMLGAIKG</sequence>
<dbReference type="PROSITE" id="PS50928">
    <property type="entry name" value="ABC_TM1"/>
    <property type="match status" value="1"/>
</dbReference>
<reference evidence="10" key="1">
    <citation type="journal article" date="2019" name="Int. J. Syst. Evol. Microbiol.">
        <title>The Global Catalogue of Microorganisms (GCM) 10K type strain sequencing project: providing services to taxonomists for standard genome sequencing and annotation.</title>
        <authorList>
            <consortium name="The Broad Institute Genomics Platform"/>
            <consortium name="The Broad Institute Genome Sequencing Center for Infectious Disease"/>
            <person name="Wu L."/>
            <person name="Ma J."/>
        </authorList>
    </citation>
    <scope>NUCLEOTIDE SEQUENCE [LARGE SCALE GENOMIC DNA]</scope>
    <source>
        <strain evidence="10">KCTC 12907</strain>
    </source>
</reference>
<dbReference type="InterPro" id="IPR000515">
    <property type="entry name" value="MetI-like"/>
</dbReference>
<name>A0ABW2F7A6_9BACL</name>
<evidence type="ECO:0000259" key="8">
    <source>
        <dbReference type="PROSITE" id="PS50928"/>
    </source>
</evidence>
<evidence type="ECO:0000256" key="7">
    <source>
        <dbReference type="SAM" id="Phobius"/>
    </source>
</evidence>
<keyword evidence="6 7" id="KW-0472">Membrane</keyword>
<gene>
    <name evidence="9" type="ORF">ACFQMJ_05985</name>
</gene>
<evidence type="ECO:0000256" key="1">
    <source>
        <dbReference type="ARBA" id="ARBA00004651"/>
    </source>
</evidence>
<dbReference type="InterPro" id="IPR035906">
    <property type="entry name" value="MetI-like_sf"/>
</dbReference>
<dbReference type="RefSeq" id="WP_378047429.1">
    <property type="nucleotide sequence ID" value="NZ_JBHMDN010000013.1"/>
</dbReference>
<evidence type="ECO:0000256" key="4">
    <source>
        <dbReference type="ARBA" id="ARBA00022692"/>
    </source>
</evidence>
<feature type="transmembrane region" description="Helical" evidence="7">
    <location>
        <begin position="12"/>
        <end position="32"/>
    </location>
</feature>
<dbReference type="Proteomes" id="UP001596378">
    <property type="component" value="Unassembled WGS sequence"/>
</dbReference>
<dbReference type="PANTHER" id="PTHR43744">
    <property type="entry name" value="ABC TRANSPORTER PERMEASE PROTEIN MG189-RELATED-RELATED"/>
    <property type="match status" value="1"/>
</dbReference>
<feature type="transmembrane region" description="Helical" evidence="7">
    <location>
        <begin position="179"/>
        <end position="201"/>
    </location>
</feature>
<organism evidence="9 10">
    <name type="scientific">Cohnella cellulosilytica</name>
    <dbReference type="NCBI Taxonomy" id="986710"/>
    <lineage>
        <taxon>Bacteria</taxon>
        <taxon>Bacillati</taxon>
        <taxon>Bacillota</taxon>
        <taxon>Bacilli</taxon>
        <taxon>Bacillales</taxon>
        <taxon>Paenibacillaceae</taxon>
        <taxon>Cohnella</taxon>
    </lineage>
</organism>
<feature type="domain" description="ABC transmembrane type-1" evidence="8">
    <location>
        <begin position="71"/>
        <end position="277"/>
    </location>
</feature>
<keyword evidence="5 7" id="KW-1133">Transmembrane helix</keyword>
<feature type="transmembrane region" description="Helical" evidence="7">
    <location>
        <begin position="258"/>
        <end position="277"/>
    </location>
</feature>
<dbReference type="Gene3D" id="1.10.3720.10">
    <property type="entry name" value="MetI-like"/>
    <property type="match status" value="1"/>
</dbReference>
<feature type="transmembrane region" description="Helical" evidence="7">
    <location>
        <begin position="107"/>
        <end position="126"/>
    </location>
</feature>
<dbReference type="CDD" id="cd06261">
    <property type="entry name" value="TM_PBP2"/>
    <property type="match status" value="1"/>
</dbReference>
<keyword evidence="2" id="KW-0813">Transport</keyword>
<feature type="transmembrane region" description="Helical" evidence="7">
    <location>
        <begin position="138"/>
        <end position="158"/>
    </location>
</feature>
<dbReference type="SUPFAM" id="SSF161098">
    <property type="entry name" value="MetI-like"/>
    <property type="match status" value="1"/>
</dbReference>
<comment type="subcellular location">
    <subcellularLocation>
        <location evidence="1">Cell membrane</location>
        <topology evidence="1">Multi-pass membrane protein</topology>
    </subcellularLocation>
</comment>
<protein>
    <submittedName>
        <fullName evidence="9">Carbohydrate ABC transporter permease</fullName>
    </submittedName>
</protein>
<comment type="caution">
    <text evidence="9">The sequence shown here is derived from an EMBL/GenBank/DDBJ whole genome shotgun (WGS) entry which is preliminary data.</text>
</comment>
<keyword evidence="10" id="KW-1185">Reference proteome</keyword>
<dbReference type="PANTHER" id="PTHR43744:SF9">
    <property type="entry name" value="POLYGALACTURONAN_RHAMNOGALACTURONAN TRANSPORT SYSTEM PERMEASE PROTEIN YTCP"/>
    <property type="match status" value="1"/>
</dbReference>
<feature type="transmembrane region" description="Helical" evidence="7">
    <location>
        <begin position="71"/>
        <end position="95"/>
    </location>
</feature>
<evidence type="ECO:0000256" key="5">
    <source>
        <dbReference type="ARBA" id="ARBA00022989"/>
    </source>
</evidence>
<proteinExistence type="predicted"/>
<dbReference type="EMBL" id="JBHTAI010000003">
    <property type="protein sequence ID" value="MFC7148082.1"/>
    <property type="molecule type" value="Genomic_DNA"/>
</dbReference>
<accession>A0ABW2F7A6</accession>
<evidence type="ECO:0000256" key="6">
    <source>
        <dbReference type="ARBA" id="ARBA00023136"/>
    </source>
</evidence>
<keyword evidence="4 7" id="KW-0812">Transmembrane</keyword>
<evidence type="ECO:0000256" key="3">
    <source>
        <dbReference type="ARBA" id="ARBA00022475"/>
    </source>
</evidence>
<evidence type="ECO:0000256" key="2">
    <source>
        <dbReference type="ARBA" id="ARBA00022448"/>
    </source>
</evidence>
<keyword evidence="3" id="KW-1003">Cell membrane</keyword>
<evidence type="ECO:0000313" key="10">
    <source>
        <dbReference type="Proteomes" id="UP001596378"/>
    </source>
</evidence>